<dbReference type="EMBL" id="GL376628">
    <property type="status" value="NOT_ANNOTATED_CDS"/>
    <property type="molecule type" value="Genomic_DNA"/>
</dbReference>
<dbReference type="HOGENOM" id="CLU_2431850_0_0_1"/>
<reference evidence="2" key="1">
    <citation type="journal article" date="2010" name="Genome Biol.">
        <title>Genome sequence of the necrotrophic plant pathogen Pythium ultimum reveals original pathogenicity mechanisms and effector repertoire.</title>
        <authorList>
            <person name="Levesque C.A."/>
            <person name="Brouwer H."/>
            <person name="Cano L."/>
            <person name="Hamilton J.P."/>
            <person name="Holt C."/>
            <person name="Huitema E."/>
            <person name="Raffaele S."/>
            <person name="Robideau G.P."/>
            <person name="Thines M."/>
            <person name="Win J."/>
            <person name="Zerillo M.M."/>
            <person name="Beakes G.W."/>
            <person name="Boore J.L."/>
            <person name="Busam D."/>
            <person name="Dumas B."/>
            <person name="Ferriera S."/>
            <person name="Fuerstenberg S.I."/>
            <person name="Gachon C.M."/>
            <person name="Gaulin E."/>
            <person name="Govers F."/>
            <person name="Grenville-Briggs L."/>
            <person name="Horner N."/>
            <person name="Hostetler J."/>
            <person name="Jiang R.H."/>
            <person name="Johnson J."/>
            <person name="Krajaejun T."/>
            <person name="Lin H."/>
            <person name="Meijer H.J."/>
            <person name="Moore B."/>
            <person name="Morris P."/>
            <person name="Phuntmart V."/>
            <person name="Puiu D."/>
            <person name="Shetty J."/>
            <person name="Stajich J.E."/>
            <person name="Tripathy S."/>
            <person name="Wawra S."/>
            <person name="van West P."/>
            <person name="Whitty B.R."/>
            <person name="Coutinho P.M."/>
            <person name="Henrissat B."/>
            <person name="Martin F."/>
            <person name="Thomas P.D."/>
            <person name="Tyler B.M."/>
            <person name="De Vries R.P."/>
            <person name="Kamoun S."/>
            <person name="Yandell M."/>
            <person name="Tisserat N."/>
            <person name="Buell C.R."/>
        </authorList>
    </citation>
    <scope>NUCLEOTIDE SEQUENCE</scope>
    <source>
        <strain evidence="2">DAOM:BR144</strain>
    </source>
</reference>
<dbReference type="Proteomes" id="UP000019132">
    <property type="component" value="Unassembled WGS sequence"/>
</dbReference>
<sequence>MAINQADKTTTFTEKVCTAIISTVEYLAPSVMKSVQFEPRDFGEILPAWYMGTTPSHPTEAVKSSATSLETKSAIHEELRQGPQHVASKAA</sequence>
<dbReference type="EnsemblProtists" id="PYU1_T002870">
    <property type="protein sequence ID" value="PYU1_T002870"/>
    <property type="gene ID" value="PYU1_G002867"/>
</dbReference>
<reference evidence="1" key="3">
    <citation type="submission" date="2015-02" db="UniProtKB">
        <authorList>
            <consortium name="EnsemblProtists"/>
        </authorList>
    </citation>
    <scope>IDENTIFICATION</scope>
    <source>
        <strain evidence="1">DAOM BR144</strain>
    </source>
</reference>
<dbReference type="AlphaFoldDB" id="K3WD29"/>
<accession>K3WD29</accession>
<name>K3WD29_GLOUD</name>
<evidence type="ECO:0000313" key="2">
    <source>
        <dbReference type="Proteomes" id="UP000019132"/>
    </source>
</evidence>
<keyword evidence="2" id="KW-1185">Reference proteome</keyword>
<reference evidence="2" key="2">
    <citation type="submission" date="2010-04" db="EMBL/GenBank/DDBJ databases">
        <authorList>
            <person name="Buell R."/>
            <person name="Hamilton J."/>
            <person name="Hostetler J."/>
        </authorList>
    </citation>
    <scope>NUCLEOTIDE SEQUENCE [LARGE SCALE GENOMIC DNA]</scope>
    <source>
        <strain evidence="2">DAOM:BR144</strain>
    </source>
</reference>
<protein>
    <submittedName>
        <fullName evidence="1">Uncharacterized protein</fullName>
    </submittedName>
</protein>
<evidence type="ECO:0000313" key="1">
    <source>
        <dbReference type="EnsemblProtists" id="PYU1_T002870"/>
    </source>
</evidence>
<proteinExistence type="predicted"/>
<dbReference type="VEuPathDB" id="FungiDB:PYU1_G002867"/>
<organism evidence="1 2">
    <name type="scientific">Globisporangium ultimum (strain ATCC 200006 / CBS 805.95 / DAOM BR144)</name>
    <name type="common">Pythium ultimum</name>
    <dbReference type="NCBI Taxonomy" id="431595"/>
    <lineage>
        <taxon>Eukaryota</taxon>
        <taxon>Sar</taxon>
        <taxon>Stramenopiles</taxon>
        <taxon>Oomycota</taxon>
        <taxon>Peronosporomycetes</taxon>
        <taxon>Pythiales</taxon>
        <taxon>Pythiaceae</taxon>
        <taxon>Globisporangium</taxon>
    </lineage>
</organism>
<dbReference type="InParanoid" id="K3WD29"/>